<feature type="compositionally biased region" description="Basic residues" evidence="2">
    <location>
        <begin position="535"/>
        <end position="546"/>
    </location>
</feature>
<dbReference type="EMBL" id="CP037920">
    <property type="protein sequence ID" value="QDT97510.1"/>
    <property type="molecule type" value="Genomic_DNA"/>
</dbReference>
<sequence precursor="true">MKSTKMTNFYSTYVAGILALVALTTTVKAANDTQIKKPVSQRFADAGNKEVPQFQQHVVPLLGKLGCNGRACHGSFQGKGDFRLSLFGYDFIMDHKQITAEDVARIDLKEPVKSLVLQKPLEEIDHEGGKRFDAGSWQHQLLTRWIEGGALGVPKEAPKFKRLVITPNSIQFNKEGETVALRAVAVWSDGAQEDVTPLCRFQTNNEQIATISPEGLVTAQKPGDTHVVAFYDSGVIPIPVIRPVSDQYGNKYPEIATSTPVDKHVINKLKKLGMVPAEKCTDAEFLRRISLDLSGTLPAPHEVESFVNNTSPDKRSKKIDELLESPGYAAWWTTKLCDFTQNNYDDLINVSPVRERPSQDWYDWIKKRVADNVGYDEITEGILLATSREPQENFEQFTTAMNAIYQDKSDKEFADRGHMPYYWARRNFRNPDDRVLGFAYTFLGIRIQCAQCHKHPFDQWTQTDFKEFRGFFTRVNFGVNPESRTEYTAMVKELGANKLRGNQLLRELNKKVKGKKSVPFQEVYVTKARPVRTNNKNKNKKRRRNNSRSPDTAKLLGAEVVKISQMQDPRTALMEWLRREDNPYFAKAFVNRVWASYFNRGIIEPPDDLNLANPPSNGPLLDYLSREFIRHDFDMKWLHRQITNSDTYQRSWKTNKTNELDEINFSHYIPHRLPAEVLYDAIHQATASDDAIDSMKNSVDGRAIGIPASGVRNRTIRDKQYALTIFGRSTRESNCDCDRSVDPSLLQTMYIKNDNDVYSAINRSNGSWLFQVGQQLGAVQKPAERKERFNKRIDQLKEQSKSTKQQVAKLQKQKNKKKELQQAQKRLRALKAELRKVQQASNKMKNTPVRVQSFEQPLAEDKTEEIITRTYLRSLSRYPTEAEKTAAKKYLDESKDKMAGIYDLVWAVLNTKEFMLNH</sequence>
<evidence type="ECO:0000256" key="3">
    <source>
        <dbReference type="SAM" id="SignalP"/>
    </source>
</evidence>
<dbReference type="Pfam" id="PF07583">
    <property type="entry name" value="PSCyt2"/>
    <property type="match status" value="1"/>
</dbReference>
<name>A0A517VWY3_9PLAN</name>
<evidence type="ECO:0000256" key="1">
    <source>
        <dbReference type="SAM" id="Coils"/>
    </source>
</evidence>
<accession>A0A517VWY3</accession>
<dbReference type="InterPro" id="IPR008964">
    <property type="entry name" value="Invasin/intimin_cell_adhesion"/>
</dbReference>
<feature type="coiled-coil region" evidence="1">
    <location>
        <begin position="786"/>
        <end position="847"/>
    </location>
</feature>
<dbReference type="AlphaFoldDB" id="A0A517VWY3"/>
<evidence type="ECO:0000313" key="5">
    <source>
        <dbReference type="EMBL" id="QDT97510.1"/>
    </source>
</evidence>
<keyword evidence="1" id="KW-0175">Coiled coil</keyword>
<dbReference type="InterPro" id="IPR022655">
    <property type="entry name" value="DUF1553"/>
</dbReference>
<gene>
    <name evidence="5" type="ORF">V144x_29850</name>
</gene>
<dbReference type="PANTHER" id="PTHR35889">
    <property type="entry name" value="CYCLOINULO-OLIGOSACCHARIDE FRUCTANOTRANSFERASE-RELATED"/>
    <property type="match status" value="1"/>
</dbReference>
<protein>
    <recommendedName>
        <fullName evidence="4">BIG2 domain-containing protein</fullName>
    </recommendedName>
</protein>
<dbReference type="Pfam" id="PF07587">
    <property type="entry name" value="PSD1"/>
    <property type="match status" value="1"/>
</dbReference>
<dbReference type="Gene3D" id="2.60.40.1080">
    <property type="match status" value="1"/>
</dbReference>
<evidence type="ECO:0000259" key="4">
    <source>
        <dbReference type="SMART" id="SM00635"/>
    </source>
</evidence>
<evidence type="ECO:0000256" key="2">
    <source>
        <dbReference type="SAM" id="MobiDB-lite"/>
    </source>
</evidence>
<dbReference type="SUPFAM" id="SSF49373">
    <property type="entry name" value="Invasin/intimin cell-adhesion fragments"/>
    <property type="match status" value="1"/>
</dbReference>
<dbReference type="InterPro" id="IPR011444">
    <property type="entry name" value="DUF1549"/>
</dbReference>
<dbReference type="RefSeq" id="WP_232102818.1">
    <property type="nucleotide sequence ID" value="NZ_CP037920.1"/>
</dbReference>
<dbReference type="InterPro" id="IPR003343">
    <property type="entry name" value="Big_2"/>
</dbReference>
<feature type="chain" id="PRO_5022238997" description="BIG2 domain-containing protein" evidence="3">
    <location>
        <begin position="30"/>
        <end position="918"/>
    </location>
</feature>
<dbReference type="KEGG" id="gaw:V144x_29850"/>
<organism evidence="5 6">
    <name type="scientific">Gimesia aquarii</name>
    <dbReference type="NCBI Taxonomy" id="2527964"/>
    <lineage>
        <taxon>Bacteria</taxon>
        <taxon>Pseudomonadati</taxon>
        <taxon>Planctomycetota</taxon>
        <taxon>Planctomycetia</taxon>
        <taxon>Planctomycetales</taxon>
        <taxon>Planctomycetaceae</taxon>
        <taxon>Gimesia</taxon>
    </lineage>
</organism>
<feature type="signal peptide" evidence="3">
    <location>
        <begin position="1"/>
        <end position="29"/>
    </location>
</feature>
<feature type="domain" description="BIG2" evidence="4">
    <location>
        <begin position="159"/>
        <end position="241"/>
    </location>
</feature>
<feature type="region of interest" description="Disordered" evidence="2">
    <location>
        <begin position="528"/>
        <end position="554"/>
    </location>
</feature>
<reference evidence="5 6" key="1">
    <citation type="submission" date="2019-03" db="EMBL/GenBank/DDBJ databases">
        <title>Deep-cultivation of Planctomycetes and their phenomic and genomic characterization uncovers novel biology.</title>
        <authorList>
            <person name="Wiegand S."/>
            <person name="Jogler M."/>
            <person name="Boedeker C."/>
            <person name="Pinto D."/>
            <person name="Vollmers J."/>
            <person name="Rivas-Marin E."/>
            <person name="Kohn T."/>
            <person name="Peeters S.H."/>
            <person name="Heuer A."/>
            <person name="Rast P."/>
            <person name="Oberbeckmann S."/>
            <person name="Bunk B."/>
            <person name="Jeske O."/>
            <person name="Meyerdierks A."/>
            <person name="Storesund J.E."/>
            <person name="Kallscheuer N."/>
            <person name="Luecker S."/>
            <person name="Lage O.M."/>
            <person name="Pohl T."/>
            <person name="Merkel B.J."/>
            <person name="Hornburger P."/>
            <person name="Mueller R.-W."/>
            <person name="Bruemmer F."/>
            <person name="Labrenz M."/>
            <person name="Spormann A.M."/>
            <person name="Op den Camp H."/>
            <person name="Overmann J."/>
            <person name="Amann R."/>
            <person name="Jetten M.S.M."/>
            <person name="Mascher T."/>
            <person name="Medema M.H."/>
            <person name="Devos D.P."/>
            <person name="Kaster A.-K."/>
            <person name="Ovreas L."/>
            <person name="Rohde M."/>
            <person name="Galperin M.Y."/>
            <person name="Jogler C."/>
        </authorList>
    </citation>
    <scope>NUCLEOTIDE SEQUENCE [LARGE SCALE GENOMIC DNA]</scope>
    <source>
        <strain evidence="5 6">V144</strain>
    </source>
</reference>
<evidence type="ECO:0000313" key="6">
    <source>
        <dbReference type="Proteomes" id="UP000318704"/>
    </source>
</evidence>
<keyword evidence="3" id="KW-0732">Signal</keyword>
<proteinExistence type="predicted"/>
<dbReference type="SMART" id="SM00635">
    <property type="entry name" value="BID_2"/>
    <property type="match status" value="1"/>
</dbReference>
<dbReference type="PANTHER" id="PTHR35889:SF3">
    <property type="entry name" value="F-BOX DOMAIN-CONTAINING PROTEIN"/>
    <property type="match status" value="1"/>
</dbReference>
<dbReference type="Proteomes" id="UP000318704">
    <property type="component" value="Chromosome"/>
</dbReference>